<feature type="compositionally biased region" description="Basic residues" evidence="2">
    <location>
        <begin position="1"/>
        <end position="12"/>
    </location>
</feature>
<feature type="coiled-coil region" evidence="1">
    <location>
        <begin position="269"/>
        <end position="303"/>
    </location>
</feature>
<dbReference type="AlphaFoldDB" id="A0AAF0WBS1"/>
<evidence type="ECO:0000313" key="4">
    <source>
        <dbReference type="Proteomes" id="UP000077755"/>
    </source>
</evidence>
<evidence type="ECO:0000256" key="1">
    <source>
        <dbReference type="SAM" id="Coils"/>
    </source>
</evidence>
<feature type="coiled-coil region" evidence="1">
    <location>
        <begin position="168"/>
        <end position="225"/>
    </location>
</feature>
<reference evidence="3" key="2">
    <citation type="submission" date="2022-03" db="EMBL/GenBank/DDBJ databases">
        <title>Draft title - Genomic analysis of global carrot germplasm unveils the trajectory of domestication and the origin of high carotenoid orange carrot.</title>
        <authorList>
            <person name="Iorizzo M."/>
            <person name="Ellison S."/>
            <person name="Senalik D."/>
            <person name="Macko-Podgorni A."/>
            <person name="Grzebelus D."/>
            <person name="Bostan H."/>
            <person name="Rolling W."/>
            <person name="Curaba J."/>
            <person name="Simon P."/>
        </authorList>
    </citation>
    <scope>NUCLEOTIDE SEQUENCE</scope>
    <source>
        <tissue evidence="3">Leaf</tissue>
    </source>
</reference>
<keyword evidence="4" id="KW-1185">Reference proteome</keyword>
<protein>
    <submittedName>
        <fullName evidence="3">Uncharacterized protein</fullName>
    </submittedName>
</protein>
<accession>A0AAF0WBS1</accession>
<dbReference type="EMBL" id="CP093344">
    <property type="protein sequence ID" value="WOG87005.1"/>
    <property type="molecule type" value="Genomic_DNA"/>
</dbReference>
<gene>
    <name evidence="3" type="ORF">DCAR_0206225</name>
</gene>
<sequence length="353" mass="39170">MTSLRVTRRRSSAPKAAAGGSPEGDVEPVKMGGFVSPDVVMKVNVNGDGFAREDGGTVEDTVAEQLLRLLVESRPKMPSKAIPAMQAKRGATSMAARTPETLEKEVTSRAKEVLVVILESEVGADKFELFLRDCKRHSKDGEGHSRPPHQKKPKEFVSLVADVVVAAKASYREEVKRLKGRLDQVVQSFARVFALGEAMDKTEEMARIRRDHEVAKRRSAEVEERLSAEVTELKMKNADLVTDNELLNDLITSYQKIEAENTTIAAAIKAEHERVLNSLRDEKRGLEESLGKAQADLSRCREEALKAVEDGYQVCWDRAVEARYDMKDHTFTKYCESLVISEDGDGSSNHLAD</sequence>
<name>A0AAF0WBS1_DAUCS</name>
<organism evidence="3 4">
    <name type="scientific">Daucus carota subsp. sativus</name>
    <name type="common">Carrot</name>
    <dbReference type="NCBI Taxonomy" id="79200"/>
    <lineage>
        <taxon>Eukaryota</taxon>
        <taxon>Viridiplantae</taxon>
        <taxon>Streptophyta</taxon>
        <taxon>Embryophyta</taxon>
        <taxon>Tracheophyta</taxon>
        <taxon>Spermatophyta</taxon>
        <taxon>Magnoliopsida</taxon>
        <taxon>eudicotyledons</taxon>
        <taxon>Gunneridae</taxon>
        <taxon>Pentapetalae</taxon>
        <taxon>asterids</taxon>
        <taxon>campanulids</taxon>
        <taxon>Apiales</taxon>
        <taxon>Apiaceae</taxon>
        <taxon>Apioideae</taxon>
        <taxon>Scandiceae</taxon>
        <taxon>Daucinae</taxon>
        <taxon>Daucus</taxon>
        <taxon>Daucus sect. Daucus</taxon>
    </lineage>
</organism>
<feature type="region of interest" description="Disordered" evidence="2">
    <location>
        <begin position="78"/>
        <end position="103"/>
    </location>
</feature>
<feature type="region of interest" description="Disordered" evidence="2">
    <location>
        <begin position="1"/>
        <end position="30"/>
    </location>
</feature>
<reference evidence="3" key="1">
    <citation type="journal article" date="2016" name="Nat. Genet.">
        <title>A high-quality carrot genome assembly provides new insights into carotenoid accumulation and asterid genome evolution.</title>
        <authorList>
            <person name="Iorizzo M."/>
            <person name="Ellison S."/>
            <person name="Senalik D."/>
            <person name="Zeng P."/>
            <person name="Satapoomin P."/>
            <person name="Huang J."/>
            <person name="Bowman M."/>
            <person name="Iovene M."/>
            <person name="Sanseverino W."/>
            <person name="Cavagnaro P."/>
            <person name="Yildiz M."/>
            <person name="Macko-Podgorni A."/>
            <person name="Moranska E."/>
            <person name="Grzebelus E."/>
            <person name="Grzebelus D."/>
            <person name="Ashrafi H."/>
            <person name="Zheng Z."/>
            <person name="Cheng S."/>
            <person name="Spooner D."/>
            <person name="Van Deynze A."/>
            <person name="Simon P."/>
        </authorList>
    </citation>
    <scope>NUCLEOTIDE SEQUENCE</scope>
    <source>
        <tissue evidence="3">Leaf</tissue>
    </source>
</reference>
<dbReference type="Proteomes" id="UP000077755">
    <property type="component" value="Chromosome 2"/>
</dbReference>
<evidence type="ECO:0000256" key="2">
    <source>
        <dbReference type="SAM" id="MobiDB-lite"/>
    </source>
</evidence>
<evidence type="ECO:0000313" key="3">
    <source>
        <dbReference type="EMBL" id="WOG87005.1"/>
    </source>
</evidence>
<keyword evidence="1" id="KW-0175">Coiled coil</keyword>
<proteinExistence type="predicted"/>